<dbReference type="PANTHER" id="PTHR23028">
    <property type="entry name" value="ACETYLTRANSFERASE"/>
    <property type="match status" value="1"/>
</dbReference>
<dbReference type="OrthoDB" id="9796461at2"/>
<keyword evidence="1" id="KW-0472">Membrane</keyword>
<feature type="transmembrane region" description="Helical" evidence="1">
    <location>
        <begin position="205"/>
        <end position="225"/>
    </location>
</feature>
<keyword evidence="3" id="KW-0012">Acyltransferase</keyword>
<feature type="transmembrane region" description="Helical" evidence="1">
    <location>
        <begin position="298"/>
        <end position="318"/>
    </location>
</feature>
<dbReference type="GO" id="GO:0016747">
    <property type="term" value="F:acyltransferase activity, transferring groups other than amino-acyl groups"/>
    <property type="evidence" value="ECO:0007669"/>
    <property type="project" value="InterPro"/>
</dbReference>
<dbReference type="GO" id="GO:0016020">
    <property type="term" value="C:membrane"/>
    <property type="evidence" value="ECO:0007669"/>
    <property type="project" value="TreeGrafter"/>
</dbReference>
<name>A0A0M4MTL0_9SPHN</name>
<dbReference type="InterPro" id="IPR050879">
    <property type="entry name" value="Acyltransferase_3"/>
</dbReference>
<dbReference type="Proteomes" id="UP000057938">
    <property type="component" value="Chromosome"/>
</dbReference>
<sequence>MAGNRIASVDGLRAIALGLVLGAHAAPQVMPSGGVGVDLFFVISGFVITRHLYEEKPAFRRFFLNRILRLWPASMLVLGFVVLLLWAGYDYATPTGLIASLTGWMNWARAFDMVPGYGGRLGHYWSLGVEEQFYLIWPALLALVLAGRRNPVVLLLAIIAAVTVWRVVLFFDGASGMRIYNGLDTRADALAIGCLLYFVKWRASIILGVAALAGLLVLALIPAELGSAYDLARYSIVGGLSFIAVGAAASGGGMRNSLLAAAPVHWMGRRSYAIYLWHYPVIGLASAIGVAAGVRGAVYVGAAIIVSLVAAELTYRLVERPIDRWRHSRLG</sequence>
<feature type="transmembrane region" description="Helical" evidence="1">
    <location>
        <begin position="152"/>
        <end position="171"/>
    </location>
</feature>
<accession>A0A0M4MTL0</accession>
<feature type="transmembrane region" description="Helical" evidence="1">
    <location>
        <begin position="272"/>
        <end position="292"/>
    </location>
</feature>
<keyword evidence="4" id="KW-1185">Reference proteome</keyword>
<dbReference type="GO" id="GO:0009103">
    <property type="term" value="P:lipopolysaccharide biosynthetic process"/>
    <property type="evidence" value="ECO:0007669"/>
    <property type="project" value="TreeGrafter"/>
</dbReference>
<protein>
    <submittedName>
        <fullName evidence="3">Acyltransferase 3</fullName>
    </submittedName>
</protein>
<feature type="transmembrane region" description="Helical" evidence="1">
    <location>
        <begin position="73"/>
        <end position="89"/>
    </location>
</feature>
<evidence type="ECO:0000313" key="3">
    <source>
        <dbReference type="EMBL" id="ALE15488.1"/>
    </source>
</evidence>
<dbReference type="PATRIC" id="fig|361183.4.peg.175"/>
<evidence type="ECO:0000256" key="1">
    <source>
        <dbReference type="SAM" id="Phobius"/>
    </source>
</evidence>
<keyword evidence="3" id="KW-0808">Transferase</keyword>
<keyword evidence="1" id="KW-0812">Transmembrane</keyword>
<keyword evidence="1" id="KW-1133">Transmembrane helix</keyword>
<evidence type="ECO:0000259" key="2">
    <source>
        <dbReference type="Pfam" id="PF01757"/>
    </source>
</evidence>
<reference evidence="3 4" key="1">
    <citation type="submission" date="2015-09" db="EMBL/GenBank/DDBJ databases">
        <title>Complete genome sequence of a benzo[a]pyrene-degrading bacterium Altererythrobacter epoxidivorans CGMCC 1.7731T.</title>
        <authorList>
            <person name="Li Z."/>
            <person name="Cheng H."/>
            <person name="Huo Y."/>
            <person name="Xu X."/>
        </authorList>
    </citation>
    <scope>NUCLEOTIDE SEQUENCE [LARGE SCALE GENOMIC DNA]</scope>
    <source>
        <strain evidence="3 4">CGMCC 1.7731</strain>
    </source>
</reference>
<dbReference type="AlphaFoldDB" id="A0A0M4MTL0"/>
<dbReference type="STRING" id="361183.AMC99_00172"/>
<proteinExistence type="predicted"/>
<dbReference type="PANTHER" id="PTHR23028:SF53">
    <property type="entry name" value="ACYL_TRANSF_3 DOMAIN-CONTAINING PROTEIN"/>
    <property type="match status" value="1"/>
</dbReference>
<dbReference type="RefSeq" id="WP_061921559.1">
    <property type="nucleotide sequence ID" value="NZ_CP012669.1"/>
</dbReference>
<organism evidence="3 4">
    <name type="scientific">Altererythrobacter epoxidivorans</name>
    <dbReference type="NCBI Taxonomy" id="361183"/>
    <lineage>
        <taxon>Bacteria</taxon>
        <taxon>Pseudomonadati</taxon>
        <taxon>Pseudomonadota</taxon>
        <taxon>Alphaproteobacteria</taxon>
        <taxon>Sphingomonadales</taxon>
        <taxon>Erythrobacteraceae</taxon>
        <taxon>Altererythrobacter</taxon>
    </lineage>
</organism>
<gene>
    <name evidence="3" type="ORF">AMC99_00172</name>
</gene>
<dbReference type="InterPro" id="IPR002656">
    <property type="entry name" value="Acyl_transf_3_dom"/>
</dbReference>
<feature type="domain" description="Acyltransferase 3" evidence="2">
    <location>
        <begin position="7"/>
        <end position="311"/>
    </location>
</feature>
<feature type="transmembrane region" description="Helical" evidence="1">
    <location>
        <begin position="35"/>
        <end position="53"/>
    </location>
</feature>
<dbReference type="KEGG" id="aep:AMC99_00172"/>
<feature type="transmembrane region" description="Helical" evidence="1">
    <location>
        <begin position="231"/>
        <end position="251"/>
    </location>
</feature>
<dbReference type="Pfam" id="PF01757">
    <property type="entry name" value="Acyl_transf_3"/>
    <property type="match status" value="1"/>
</dbReference>
<dbReference type="EMBL" id="CP012669">
    <property type="protein sequence ID" value="ALE15488.1"/>
    <property type="molecule type" value="Genomic_DNA"/>
</dbReference>
<evidence type="ECO:0000313" key="4">
    <source>
        <dbReference type="Proteomes" id="UP000057938"/>
    </source>
</evidence>